<sequence length="51" mass="5618">MCNKVMVLKVRSSSRNQNCGVHCDNDRQRSTRKRTSALNRLGPGAVTFGPA</sequence>
<organism evidence="1 2">
    <name type="scientific">Dovyalis caffra</name>
    <dbReference type="NCBI Taxonomy" id="77055"/>
    <lineage>
        <taxon>Eukaryota</taxon>
        <taxon>Viridiplantae</taxon>
        <taxon>Streptophyta</taxon>
        <taxon>Embryophyta</taxon>
        <taxon>Tracheophyta</taxon>
        <taxon>Spermatophyta</taxon>
        <taxon>Magnoliopsida</taxon>
        <taxon>eudicotyledons</taxon>
        <taxon>Gunneridae</taxon>
        <taxon>Pentapetalae</taxon>
        <taxon>rosids</taxon>
        <taxon>fabids</taxon>
        <taxon>Malpighiales</taxon>
        <taxon>Salicaceae</taxon>
        <taxon>Flacourtieae</taxon>
        <taxon>Dovyalis</taxon>
    </lineage>
</organism>
<protein>
    <submittedName>
        <fullName evidence="1">Uncharacterized protein</fullName>
    </submittedName>
</protein>
<name>A0AAV1S8B8_9ROSI</name>
<dbReference type="EMBL" id="CAWUPB010001173">
    <property type="protein sequence ID" value="CAK7346159.1"/>
    <property type="molecule type" value="Genomic_DNA"/>
</dbReference>
<evidence type="ECO:0000313" key="2">
    <source>
        <dbReference type="Proteomes" id="UP001314170"/>
    </source>
</evidence>
<gene>
    <name evidence="1" type="ORF">DCAF_LOCUS18829</name>
</gene>
<keyword evidence="2" id="KW-1185">Reference proteome</keyword>
<dbReference type="AlphaFoldDB" id="A0AAV1S8B8"/>
<dbReference type="Proteomes" id="UP001314170">
    <property type="component" value="Unassembled WGS sequence"/>
</dbReference>
<proteinExistence type="predicted"/>
<evidence type="ECO:0000313" key="1">
    <source>
        <dbReference type="EMBL" id="CAK7346159.1"/>
    </source>
</evidence>
<accession>A0AAV1S8B8</accession>
<reference evidence="1 2" key="1">
    <citation type="submission" date="2024-01" db="EMBL/GenBank/DDBJ databases">
        <authorList>
            <person name="Waweru B."/>
        </authorList>
    </citation>
    <scope>NUCLEOTIDE SEQUENCE [LARGE SCALE GENOMIC DNA]</scope>
</reference>
<comment type="caution">
    <text evidence="1">The sequence shown here is derived from an EMBL/GenBank/DDBJ whole genome shotgun (WGS) entry which is preliminary data.</text>
</comment>